<evidence type="ECO:0000313" key="10">
    <source>
        <dbReference type="EMBL" id="SME88484.1"/>
    </source>
</evidence>
<dbReference type="AlphaFoldDB" id="A0A1Y6B9B8"/>
<dbReference type="Gene3D" id="3.40.50.620">
    <property type="entry name" value="HUPs"/>
    <property type="match status" value="1"/>
</dbReference>
<evidence type="ECO:0000313" key="11">
    <source>
        <dbReference type="Proteomes" id="UP000192907"/>
    </source>
</evidence>
<accession>A0A1Y6B9B8</accession>
<reference evidence="11" key="1">
    <citation type="submission" date="2017-04" db="EMBL/GenBank/DDBJ databases">
        <authorList>
            <person name="Varghese N."/>
            <person name="Submissions S."/>
        </authorList>
    </citation>
    <scope>NUCLEOTIDE SEQUENCE [LARGE SCALE GENOMIC DNA]</scope>
    <source>
        <strain evidence="11">RKEM611</strain>
    </source>
</reference>
<keyword evidence="5" id="KW-0249">Electron transport</keyword>
<dbReference type="SMART" id="SM00893">
    <property type="entry name" value="ETF"/>
    <property type="match status" value="1"/>
</dbReference>
<evidence type="ECO:0000256" key="2">
    <source>
        <dbReference type="ARBA" id="ARBA00011355"/>
    </source>
</evidence>
<dbReference type="Proteomes" id="UP000192907">
    <property type="component" value="Unassembled WGS sequence"/>
</dbReference>
<dbReference type="EMBL" id="FWZT01000001">
    <property type="protein sequence ID" value="SME88484.1"/>
    <property type="molecule type" value="Genomic_DNA"/>
</dbReference>
<dbReference type="OrthoDB" id="5290485at2"/>
<dbReference type="STRING" id="1513793.SAMN06296036_101158"/>
<feature type="domain" description="Electron transfer flavoprotein alpha/beta-subunit N-terminal" evidence="9">
    <location>
        <begin position="23"/>
        <end position="214"/>
    </location>
</feature>
<evidence type="ECO:0000256" key="6">
    <source>
        <dbReference type="ARBA" id="ARBA00025649"/>
    </source>
</evidence>
<dbReference type="PANTHER" id="PTHR21294:SF8">
    <property type="entry name" value="ELECTRON TRANSFER FLAVOPROTEIN SUBUNIT BETA"/>
    <property type="match status" value="1"/>
</dbReference>
<dbReference type="GO" id="GO:0046395">
    <property type="term" value="P:carboxylic acid catabolic process"/>
    <property type="evidence" value="ECO:0007669"/>
    <property type="project" value="UniProtKB-ARBA"/>
</dbReference>
<dbReference type="RefSeq" id="WP_132314709.1">
    <property type="nucleotide sequence ID" value="NZ_FWZT01000001.1"/>
</dbReference>
<evidence type="ECO:0000256" key="1">
    <source>
        <dbReference type="ARBA" id="ARBA00007557"/>
    </source>
</evidence>
<comment type="similarity">
    <text evidence="1">Belongs to the ETF beta-subunit/FixA family.</text>
</comment>
<evidence type="ECO:0000256" key="3">
    <source>
        <dbReference type="ARBA" id="ARBA00016797"/>
    </source>
</evidence>
<comment type="cofactor">
    <cofactor evidence="8">
        <name>AMP</name>
        <dbReference type="ChEBI" id="CHEBI:456215"/>
    </cofactor>
</comment>
<evidence type="ECO:0000256" key="8">
    <source>
        <dbReference type="ARBA" id="ARBA00049933"/>
    </source>
</evidence>
<comment type="subunit">
    <text evidence="2">Heterodimer of an alpha and a beta subunit.</text>
</comment>
<sequence length="261" mass="27828">MKILVLLKKTPDTETKIEIASDGATIDHSNTKFIINPYDEFAIEEALQIKEKVGQAEVVIASFGDASCKDLIVKGLAMGADRGVLVSNDGLDSADSLAVAKVLKAVVESEQASLVLCGKQAIDDDNMHVGTMVAELLDWPHVNVAGKVTIEGESCTVEREVEGGQVEVHQFNLPGVVGANKSLNTPRYTSLPGIMKAKRKPFDNKSLADLGLNASDLSNTVVLKGLEYPAEKPAGQVFQGDDVASMVGKVVELLRDEAKVL</sequence>
<dbReference type="PIRSF" id="PIRSF000090">
    <property type="entry name" value="Beta-ETF"/>
    <property type="match status" value="1"/>
</dbReference>
<organism evidence="10 11">
    <name type="scientific">Pseudobacteriovorax antillogorgiicola</name>
    <dbReference type="NCBI Taxonomy" id="1513793"/>
    <lineage>
        <taxon>Bacteria</taxon>
        <taxon>Pseudomonadati</taxon>
        <taxon>Bdellovibrionota</taxon>
        <taxon>Oligoflexia</taxon>
        <taxon>Oligoflexales</taxon>
        <taxon>Pseudobacteriovoracaceae</taxon>
        <taxon>Pseudobacteriovorax</taxon>
    </lineage>
</organism>
<dbReference type="InterPro" id="IPR014729">
    <property type="entry name" value="Rossmann-like_a/b/a_fold"/>
</dbReference>
<dbReference type="SUPFAM" id="SSF52402">
    <property type="entry name" value="Adenine nucleotide alpha hydrolases-like"/>
    <property type="match status" value="1"/>
</dbReference>
<proteinExistence type="inferred from homology"/>
<evidence type="ECO:0000256" key="4">
    <source>
        <dbReference type="ARBA" id="ARBA00022448"/>
    </source>
</evidence>
<dbReference type="Pfam" id="PF01012">
    <property type="entry name" value="ETF"/>
    <property type="match status" value="1"/>
</dbReference>
<name>A0A1Y6B9B8_9BACT</name>
<dbReference type="PANTHER" id="PTHR21294">
    <property type="entry name" value="ELECTRON TRANSFER FLAVOPROTEIN BETA-SUBUNIT"/>
    <property type="match status" value="1"/>
</dbReference>
<dbReference type="InterPro" id="IPR012255">
    <property type="entry name" value="ETF_b"/>
</dbReference>
<evidence type="ECO:0000256" key="5">
    <source>
        <dbReference type="ARBA" id="ARBA00022982"/>
    </source>
</evidence>
<comment type="function">
    <text evidence="6">The electron transfer flavoprotein serves as a specific electron acceptor for other dehydrogenases. It transfers the electrons to the main respiratory chain via ETF-ubiquinone oxidoreductase (ETF dehydrogenase).</text>
</comment>
<dbReference type="FunFam" id="3.40.50.620:FF:000011">
    <property type="entry name" value="Electron transfer flavoprotein subunit beta"/>
    <property type="match status" value="1"/>
</dbReference>
<evidence type="ECO:0000256" key="7">
    <source>
        <dbReference type="ARBA" id="ARBA00042002"/>
    </source>
</evidence>
<keyword evidence="4" id="KW-0813">Transport</keyword>
<keyword evidence="11" id="KW-1185">Reference proteome</keyword>
<gene>
    <name evidence="10" type="ORF">SAMN06296036_101158</name>
</gene>
<evidence type="ECO:0000259" key="9">
    <source>
        <dbReference type="SMART" id="SM00893"/>
    </source>
</evidence>
<dbReference type="GO" id="GO:0009055">
    <property type="term" value="F:electron transfer activity"/>
    <property type="evidence" value="ECO:0007669"/>
    <property type="project" value="InterPro"/>
</dbReference>
<dbReference type="CDD" id="cd01714">
    <property type="entry name" value="ETF_beta"/>
    <property type="match status" value="1"/>
</dbReference>
<protein>
    <recommendedName>
        <fullName evidence="3">Electron transfer flavoprotein subunit beta</fullName>
    </recommendedName>
    <alternativeName>
        <fullName evidence="7">Electron transfer flavoprotein small subunit</fullName>
    </alternativeName>
</protein>
<dbReference type="InterPro" id="IPR014730">
    <property type="entry name" value="ETF_a/b_N"/>
</dbReference>
<dbReference type="InterPro" id="IPR033948">
    <property type="entry name" value="ETF_beta_N"/>
</dbReference>